<dbReference type="EMBL" id="CM023472">
    <property type="protein sequence ID" value="KAH7958612.1"/>
    <property type="molecule type" value="Genomic_DNA"/>
</dbReference>
<gene>
    <name evidence="1" type="ORF">HPB49_003217</name>
</gene>
<organism evidence="1 2">
    <name type="scientific">Dermacentor silvarum</name>
    <name type="common">Tick</name>
    <dbReference type="NCBI Taxonomy" id="543639"/>
    <lineage>
        <taxon>Eukaryota</taxon>
        <taxon>Metazoa</taxon>
        <taxon>Ecdysozoa</taxon>
        <taxon>Arthropoda</taxon>
        <taxon>Chelicerata</taxon>
        <taxon>Arachnida</taxon>
        <taxon>Acari</taxon>
        <taxon>Parasitiformes</taxon>
        <taxon>Ixodida</taxon>
        <taxon>Ixodoidea</taxon>
        <taxon>Ixodidae</taxon>
        <taxon>Rhipicephalinae</taxon>
        <taxon>Dermacentor</taxon>
    </lineage>
</organism>
<sequence>MSQDDVVDAVDMTPEEIIDWREKFVYSDTKRPSPTSPSTLKTRPQVSHNLPRPPPLPAAEYKIILRVHGGVNCANIHPVSLRDIVIKSTGLSAAATSLDRLRANEINNTIIISTPCMDRADRYLKIATLTIMDKSYEVSTHVADPKNSCRGIIKLPASLVEGNVLVKLRDSNPTIKILAARRMGSTDSILVTFEGSKVPFYIDYLRTDLRCRPYRQKVEACARCRQLGHRQDVCPNVTICLCPKCGTPDPPEDHSCTPTCIICNGTHETGSSECRLRYKPRTPPPAPPETKLTLLARNNIQASNQHPGQEKPQSNSGRKNSATAAQVLASKQAWPPLTPRNEERPPINHTKVSTLEDPSVLLLQCTAPDVQEGRPAWLSSCWPRKKTPHCRRSNLWPARLQGQKGRIDHVTLLAPFSDYLDRGTPLLFRGVAMATQARPRSSHGAPIVYPRPYKSCGSRAAQRSTVPGPWAQSAARWSGSPQHNEACLTMAADTPAALATGDRTSLPGSQRASAAVSSTLAVHACFRRCVHREAEASNTRCNCTATDSSGTSSHSSARVRNTRGYHLDALLQRLCGGR</sequence>
<reference evidence="1" key="1">
    <citation type="submission" date="2020-05" db="EMBL/GenBank/DDBJ databases">
        <title>Large-scale comparative analyses of tick genomes elucidate their genetic diversity and vector capacities.</title>
        <authorList>
            <person name="Jia N."/>
            <person name="Wang J."/>
            <person name="Shi W."/>
            <person name="Du L."/>
            <person name="Sun Y."/>
            <person name="Zhan W."/>
            <person name="Jiang J."/>
            <person name="Wang Q."/>
            <person name="Zhang B."/>
            <person name="Ji P."/>
            <person name="Sakyi L.B."/>
            <person name="Cui X."/>
            <person name="Yuan T."/>
            <person name="Jiang B."/>
            <person name="Yang W."/>
            <person name="Lam T.T.-Y."/>
            <person name="Chang Q."/>
            <person name="Ding S."/>
            <person name="Wang X."/>
            <person name="Zhu J."/>
            <person name="Ruan X."/>
            <person name="Zhao L."/>
            <person name="Wei J."/>
            <person name="Que T."/>
            <person name="Du C."/>
            <person name="Cheng J."/>
            <person name="Dai P."/>
            <person name="Han X."/>
            <person name="Huang E."/>
            <person name="Gao Y."/>
            <person name="Liu J."/>
            <person name="Shao H."/>
            <person name="Ye R."/>
            <person name="Li L."/>
            <person name="Wei W."/>
            <person name="Wang X."/>
            <person name="Wang C."/>
            <person name="Yang T."/>
            <person name="Huo Q."/>
            <person name="Li W."/>
            <person name="Guo W."/>
            <person name="Chen H."/>
            <person name="Zhou L."/>
            <person name="Ni X."/>
            <person name="Tian J."/>
            <person name="Zhou Y."/>
            <person name="Sheng Y."/>
            <person name="Liu T."/>
            <person name="Pan Y."/>
            <person name="Xia L."/>
            <person name="Li J."/>
            <person name="Zhao F."/>
            <person name="Cao W."/>
        </authorList>
    </citation>
    <scope>NUCLEOTIDE SEQUENCE</scope>
    <source>
        <strain evidence="1">Dsil-2018</strain>
    </source>
</reference>
<keyword evidence="2" id="KW-1185">Reference proteome</keyword>
<evidence type="ECO:0000313" key="2">
    <source>
        <dbReference type="Proteomes" id="UP000821865"/>
    </source>
</evidence>
<comment type="caution">
    <text evidence="1">The sequence shown here is derived from an EMBL/GenBank/DDBJ whole genome shotgun (WGS) entry which is preliminary data.</text>
</comment>
<accession>A0ACB8D2H4</accession>
<protein>
    <submittedName>
        <fullName evidence="1">Uncharacterized protein</fullName>
    </submittedName>
</protein>
<evidence type="ECO:0000313" key="1">
    <source>
        <dbReference type="EMBL" id="KAH7958612.1"/>
    </source>
</evidence>
<proteinExistence type="predicted"/>
<dbReference type="Proteomes" id="UP000821865">
    <property type="component" value="Chromosome 3"/>
</dbReference>
<name>A0ACB8D2H4_DERSI</name>